<organism evidence="1 2">
    <name type="scientific">Thermococcus nautili</name>
    <dbReference type="NCBI Taxonomy" id="195522"/>
    <lineage>
        <taxon>Archaea</taxon>
        <taxon>Methanobacteriati</taxon>
        <taxon>Methanobacteriota</taxon>
        <taxon>Thermococci</taxon>
        <taxon>Thermococcales</taxon>
        <taxon>Thermococcaceae</taxon>
        <taxon>Thermococcus</taxon>
    </lineage>
</organism>
<evidence type="ECO:0000313" key="2">
    <source>
        <dbReference type="Proteomes" id="UP000019434"/>
    </source>
</evidence>
<evidence type="ECO:0000313" key="1">
    <source>
        <dbReference type="EMBL" id="AHL23597.1"/>
    </source>
</evidence>
<proteinExistence type="predicted"/>
<dbReference type="Proteomes" id="UP000019434">
    <property type="component" value="Chromosome"/>
</dbReference>
<gene>
    <name evidence="1" type="ORF">BD01_1998</name>
</gene>
<name>W8NWL2_9EURY</name>
<dbReference type="HOGENOM" id="CLU_3194703_0_0_2"/>
<dbReference type="EMBL" id="CP007264">
    <property type="protein sequence ID" value="AHL23597.1"/>
    <property type="molecule type" value="Genomic_DNA"/>
</dbReference>
<keyword evidence="2" id="KW-1185">Reference proteome</keyword>
<protein>
    <submittedName>
        <fullName evidence="1">Uncharacterized protein</fullName>
    </submittedName>
</protein>
<reference evidence="1 2" key="1">
    <citation type="submission" date="2014-02" db="EMBL/GenBank/DDBJ databases">
        <title>Genome Sequence of an Hyperthermophilic Archaeon, Thermococcus nautili 30-1, producing viral vesicles.</title>
        <authorList>
            <person name="Oberto J."/>
            <person name="Gaudin M."/>
            <person name="Cossu M."/>
            <person name="Gorlas A."/>
            <person name="Slesarev A."/>
            <person name="Marguet E."/>
            <person name="Forterre P."/>
        </authorList>
    </citation>
    <scope>NUCLEOTIDE SEQUENCE [LARGE SCALE GENOMIC DNA]</scope>
    <source>
        <strain evidence="1 2">30-1</strain>
    </source>
</reference>
<dbReference type="KEGG" id="tnu:BD01_1998"/>
<accession>W8NWL2</accession>
<sequence length="45" mass="5132">MPFSPKSKKSLVHSRIGKFNTSLALKEPLELVSTHFWRPSDAFSE</sequence>
<dbReference type="AlphaFoldDB" id="W8NWL2"/>